<dbReference type="InterPro" id="IPR011701">
    <property type="entry name" value="MFS"/>
</dbReference>
<evidence type="ECO:0000256" key="2">
    <source>
        <dbReference type="ARBA" id="ARBA00022448"/>
    </source>
</evidence>
<dbReference type="InterPro" id="IPR020846">
    <property type="entry name" value="MFS_dom"/>
</dbReference>
<keyword evidence="3" id="KW-1003">Cell membrane</keyword>
<gene>
    <name evidence="7" type="ORF">DFP99_1034</name>
</gene>
<dbReference type="CDD" id="cd17329">
    <property type="entry name" value="MFS_MdtH_MDR_like"/>
    <property type="match status" value="1"/>
</dbReference>
<dbReference type="GO" id="GO:0005886">
    <property type="term" value="C:plasma membrane"/>
    <property type="evidence" value="ECO:0007669"/>
    <property type="project" value="UniProtKB-SubCell"/>
</dbReference>
<keyword evidence="6" id="KW-0472">Membrane</keyword>
<evidence type="ECO:0000256" key="5">
    <source>
        <dbReference type="ARBA" id="ARBA00022989"/>
    </source>
</evidence>
<evidence type="ECO:0000256" key="4">
    <source>
        <dbReference type="ARBA" id="ARBA00022692"/>
    </source>
</evidence>
<protein>
    <submittedName>
        <fullName evidence="7">DHA1 family multidrug resistance protein B-like MFS transporter</fullName>
    </submittedName>
</protein>
<dbReference type="SUPFAM" id="SSF103473">
    <property type="entry name" value="MFS general substrate transporter"/>
    <property type="match status" value="1"/>
</dbReference>
<keyword evidence="5" id="KW-1133">Transmembrane helix</keyword>
<dbReference type="PANTHER" id="PTHR23517">
    <property type="entry name" value="RESISTANCE PROTEIN MDTM, PUTATIVE-RELATED-RELATED"/>
    <property type="match status" value="1"/>
</dbReference>
<dbReference type="EMBL" id="QRAS01000002">
    <property type="protein sequence ID" value="RDL06646.1"/>
    <property type="molecule type" value="Genomic_DNA"/>
</dbReference>
<dbReference type="Proteomes" id="UP000254912">
    <property type="component" value="Unassembled WGS sequence"/>
</dbReference>
<organism evidence="7 8">
    <name type="scientific">Weissella soli</name>
    <dbReference type="NCBI Taxonomy" id="155866"/>
    <lineage>
        <taxon>Bacteria</taxon>
        <taxon>Bacillati</taxon>
        <taxon>Bacillota</taxon>
        <taxon>Bacilli</taxon>
        <taxon>Lactobacillales</taxon>
        <taxon>Lactobacillaceae</taxon>
        <taxon>Weissella</taxon>
    </lineage>
</organism>
<dbReference type="InterPro" id="IPR036259">
    <property type="entry name" value="MFS_trans_sf"/>
</dbReference>
<dbReference type="Gene3D" id="1.20.1250.20">
    <property type="entry name" value="MFS general substrate transporter like domains"/>
    <property type="match status" value="1"/>
</dbReference>
<dbReference type="InterPro" id="IPR005829">
    <property type="entry name" value="Sugar_transporter_CS"/>
</dbReference>
<reference evidence="7 8" key="1">
    <citation type="submission" date="2018-07" db="EMBL/GenBank/DDBJ databases">
        <title>Genomic Encyclopedia of Type Strains, Phase III (KMG-III): the genomes of soil and plant-associated and newly described type strains.</title>
        <authorList>
            <person name="Whitman W."/>
        </authorList>
    </citation>
    <scope>NUCLEOTIDE SEQUENCE [LARGE SCALE GENOMIC DNA]</scope>
    <source>
        <strain evidence="7 8">CECT 7031</strain>
    </source>
</reference>
<dbReference type="AlphaFoldDB" id="A0A288Q824"/>
<comment type="subcellular location">
    <subcellularLocation>
        <location evidence="1">Cell membrane</location>
        <topology evidence="1">Multi-pass membrane protein</topology>
    </subcellularLocation>
</comment>
<evidence type="ECO:0000313" key="8">
    <source>
        <dbReference type="Proteomes" id="UP000254912"/>
    </source>
</evidence>
<dbReference type="KEGG" id="wso:WSWS_00018"/>
<evidence type="ECO:0000256" key="6">
    <source>
        <dbReference type="ARBA" id="ARBA00023136"/>
    </source>
</evidence>
<keyword evidence="2" id="KW-0813">Transport</keyword>
<accession>A0A288Q824</accession>
<proteinExistence type="predicted"/>
<name>A0A288Q824_9LACO</name>
<dbReference type="RefSeq" id="WP_070229354.1">
    <property type="nucleotide sequence ID" value="NZ_BJYO01000003.1"/>
</dbReference>
<evidence type="ECO:0000313" key="7">
    <source>
        <dbReference type="EMBL" id="RDL06646.1"/>
    </source>
</evidence>
<keyword evidence="4" id="KW-0812">Transmembrane</keyword>
<dbReference type="Pfam" id="PF07690">
    <property type="entry name" value="MFS_1"/>
    <property type="match status" value="1"/>
</dbReference>
<comment type="caution">
    <text evidence="7">The sequence shown here is derived from an EMBL/GenBank/DDBJ whole genome shotgun (WGS) entry which is preliminary data.</text>
</comment>
<dbReference type="PANTHER" id="PTHR23517:SF3">
    <property type="entry name" value="INTEGRAL MEMBRANE TRANSPORT PROTEIN"/>
    <property type="match status" value="1"/>
</dbReference>
<dbReference type="GO" id="GO:0022857">
    <property type="term" value="F:transmembrane transporter activity"/>
    <property type="evidence" value="ECO:0007669"/>
    <property type="project" value="InterPro"/>
</dbReference>
<dbReference type="PROSITE" id="PS50850">
    <property type="entry name" value="MFS"/>
    <property type="match status" value="1"/>
</dbReference>
<sequence>MQEFMQLDRNLKLRTLTVFLVVLLGSSVGPNMTIYYVKYFGAVITGILLVIVSISGFFGGLVGGYLADKWGRKPVMYIASGMMILGYLLAAAMNSPWYVNPFITFFGFFLANLGSSFADPAQQAMMIDSSTPQNRTYVYSLIYWILNIGVMIGAAIGGWFFRDYLFELMMGLLLVAIVEFAIVYFGMTETFFPTAESRAKQPSLWGGIKSYRSVLVDHRFVIFMLGSIGMTVIFTQPDFYLAAHLGEAFQTTRQFGIQIYGQRMLSVMTMINTVIIIVMMTMFTRWTGGWSVRRSITIGIFLQAAGFAGAFLTESFWPLVIMSVVLTVGEMINVPASQTLRADMMNPEQLGTYAGAFAATRPVGMIISSLMVSLSHYVGNVGIAALLMMLSLVTIWLILRATKMVPTFS</sequence>
<evidence type="ECO:0000256" key="3">
    <source>
        <dbReference type="ARBA" id="ARBA00022475"/>
    </source>
</evidence>
<dbReference type="InterPro" id="IPR050171">
    <property type="entry name" value="MFS_Transporters"/>
</dbReference>
<dbReference type="PROSITE" id="PS00216">
    <property type="entry name" value="SUGAR_TRANSPORT_1"/>
    <property type="match status" value="1"/>
</dbReference>
<keyword evidence="8" id="KW-1185">Reference proteome</keyword>
<evidence type="ECO:0000256" key="1">
    <source>
        <dbReference type="ARBA" id="ARBA00004651"/>
    </source>
</evidence>
<dbReference type="GeneID" id="94545233"/>